<accession>A0A3S1BK14</accession>
<keyword evidence="4" id="KW-0238">DNA-binding</keyword>
<protein>
    <submittedName>
        <fullName evidence="7">Sigma-70 family RNA polymerase sigma factor</fullName>
    </submittedName>
</protein>
<evidence type="ECO:0000313" key="7">
    <source>
        <dbReference type="EMBL" id="RUT43004.1"/>
    </source>
</evidence>
<dbReference type="InterPro" id="IPR007627">
    <property type="entry name" value="RNA_pol_sigma70_r2"/>
</dbReference>
<evidence type="ECO:0000256" key="4">
    <source>
        <dbReference type="ARBA" id="ARBA00023125"/>
    </source>
</evidence>
<name>A0A3S1BK14_9BACL</name>
<dbReference type="Gene3D" id="1.10.1740.10">
    <property type="match status" value="1"/>
</dbReference>
<dbReference type="NCBIfam" id="TIGR02937">
    <property type="entry name" value="sigma70-ECF"/>
    <property type="match status" value="1"/>
</dbReference>
<comment type="similarity">
    <text evidence="1">Belongs to the sigma-70 factor family. ECF subfamily.</text>
</comment>
<dbReference type="Pfam" id="PF04542">
    <property type="entry name" value="Sigma70_r2"/>
    <property type="match status" value="1"/>
</dbReference>
<dbReference type="GO" id="GO:0006352">
    <property type="term" value="P:DNA-templated transcription initiation"/>
    <property type="evidence" value="ECO:0007669"/>
    <property type="project" value="InterPro"/>
</dbReference>
<sequence length="177" mass="21037">MKGTSPNEVLLNKVCEEHLESVYNFCIYLIHNSRGLQDIAEESTQETFLEAKQQIEKLVQHPNIKGWLFQTAKNKVNRSFRYYYSKKKHELLTNEVIQYPISSIENELEINIDFDQLKVEVLKQLNAQEYELYCNYYLHKKSIDELSTIYDISRTAVTTRIYRLKKHIKEIANRVTI</sequence>
<dbReference type="GO" id="GO:0003677">
    <property type="term" value="F:DNA binding"/>
    <property type="evidence" value="ECO:0007669"/>
    <property type="project" value="UniProtKB-KW"/>
</dbReference>
<dbReference type="AlphaFoldDB" id="A0A3S1BK14"/>
<evidence type="ECO:0000259" key="6">
    <source>
        <dbReference type="Pfam" id="PF04542"/>
    </source>
</evidence>
<dbReference type="SUPFAM" id="SSF88946">
    <property type="entry name" value="Sigma2 domain of RNA polymerase sigma factors"/>
    <property type="match status" value="1"/>
</dbReference>
<dbReference type="InterPro" id="IPR039425">
    <property type="entry name" value="RNA_pol_sigma-70-like"/>
</dbReference>
<dbReference type="GO" id="GO:0016987">
    <property type="term" value="F:sigma factor activity"/>
    <property type="evidence" value="ECO:0007669"/>
    <property type="project" value="UniProtKB-KW"/>
</dbReference>
<keyword evidence="2" id="KW-0805">Transcription regulation</keyword>
<evidence type="ECO:0000256" key="5">
    <source>
        <dbReference type="ARBA" id="ARBA00023163"/>
    </source>
</evidence>
<evidence type="ECO:0000256" key="1">
    <source>
        <dbReference type="ARBA" id="ARBA00010641"/>
    </source>
</evidence>
<reference evidence="7 8" key="1">
    <citation type="submission" date="2018-12" db="EMBL/GenBank/DDBJ databases">
        <authorList>
            <person name="Sun L."/>
            <person name="Chen Z."/>
        </authorList>
    </citation>
    <scope>NUCLEOTIDE SEQUENCE [LARGE SCALE GENOMIC DNA]</scope>
    <source>
        <strain evidence="7 8">DSM 15890</strain>
    </source>
</reference>
<dbReference type="RefSeq" id="WP_127194060.1">
    <property type="nucleotide sequence ID" value="NZ_RZNY01000022.1"/>
</dbReference>
<feature type="domain" description="RNA polymerase sigma-70 region 2" evidence="6">
    <location>
        <begin position="16"/>
        <end position="81"/>
    </location>
</feature>
<keyword evidence="8" id="KW-1185">Reference proteome</keyword>
<dbReference type="EMBL" id="RZNY01000022">
    <property type="protein sequence ID" value="RUT43004.1"/>
    <property type="molecule type" value="Genomic_DNA"/>
</dbReference>
<keyword evidence="3" id="KW-0731">Sigma factor</keyword>
<dbReference type="InterPro" id="IPR013324">
    <property type="entry name" value="RNA_pol_sigma_r3/r4-like"/>
</dbReference>
<keyword evidence="5" id="KW-0804">Transcription</keyword>
<dbReference type="SUPFAM" id="SSF88659">
    <property type="entry name" value="Sigma3 and sigma4 domains of RNA polymerase sigma factors"/>
    <property type="match status" value="1"/>
</dbReference>
<dbReference type="Proteomes" id="UP000279446">
    <property type="component" value="Unassembled WGS sequence"/>
</dbReference>
<comment type="caution">
    <text evidence="7">The sequence shown here is derived from an EMBL/GenBank/DDBJ whole genome shotgun (WGS) entry which is preliminary data.</text>
</comment>
<proteinExistence type="inferred from homology"/>
<evidence type="ECO:0000256" key="3">
    <source>
        <dbReference type="ARBA" id="ARBA00023082"/>
    </source>
</evidence>
<dbReference type="InterPro" id="IPR013325">
    <property type="entry name" value="RNA_pol_sigma_r2"/>
</dbReference>
<dbReference type="PANTHER" id="PTHR43133">
    <property type="entry name" value="RNA POLYMERASE ECF-TYPE SIGMA FACTO"/>
    <property type="match status" value="1"/>
</dbReference>
<dbReference type="OrthoDB" id="2058874at2"/>
<dbReference type="PANTHER" id="PTHR43133:SF8">
    <property type="entry name" value="RNA POLYMERASE SIGMA FACTOR HI_1459-RELATED"/>
    <property type="match status" value="1"/>
</dbReference>
<gene>
    <name evidence="7" type="ORF">EJP82_21235</name>
</gene>
<dbReference type="InterPro" id="IPR014284">
    <property type="entry name" value="RNA_pol_sigma-70_dom"/>
</dbReference>
<organism evidence="7 8">
    <name type="scientific">Paenibacillus anaericanus</name>
    <dbReference type="NCBI Taxonomy" id="170367"/>
    <lineage>
        <taxon>Bacteria</taxon>
        <taxon>Bacillati</taxon>
        <taxon>Bacillota</taxon>
        <taxon>Bacilli</taxon>
        <taxon>Bacillales</taxon>
        <taxon>Paenibacillaceae</taxon>
        <taxon>Paenibacillus</taxon>
    </lineage>
</organism>
<evidence type="ECO:0000256" key="2">
    <source>
        <dbReference type="ARBA" id="ARBA00023015"/>
    </source>
</evidence>
<evidence type="ECO:0000313" key="8">
    <source>
        <dbReference type="Proteomes" id="UP000279446"/>
    </source>
</evidence>